<proteinExistence type="predicted"/>
<evidence type="ECO:0000313" key="2">
    <source>
        <dbReference type="Proteomes" id="UP000398217"/>
    </source>
</evidence>
<evidence type="ECO:0000313" key="1">
    <source>
        <dbReference type="EMBL" id="GET46189.1"/>
    </source>
</evidence>
<dbReference type="Gene3D" id="2.130.10.10">
    <property type="entry name" value="YVTN repeat-like/Quinoprotein amine dehydrogenase"/>
    <property type="match status" value="1"/>
</dbReference>
<dbReference type="Proteomes" id="UP000398217">
    <property type="component" value="Unassembled WGS sequence"/>
</dbReference>
<keyword evidence="2" id="KW-1185">Reference proteome</keyword>
<dbReference type="InterPro" id="IPR011047">
    <property type="entry name" value="Quinoprotein_ADH-like_sf"/>
</dbReference>
<name>A0A5M4B997_9FLAO</name>
<protein>
    <submittedName>
        <fullName evidence="1">Uncharacterized protein</fullName>
    </submittedName>
</protein>
<reference evidence="2" key="1">
    <citation type="journal article" date="2020" name="Int. J. Syst. Evol. Microbiol.">
        <title>Capnocytophaga felis sp. nov. isolated from the feline oral cavity.</title>
        <authorList>
            <person name="Suzuki M."/>
            <person name="Umeda K."/>
            <person name="Kimura M."/>
            <person name="Imaoka K."/>
            <person name="Morikawa S."/>
            <person name="Maeda K."/>
        </authorList>
    </citation>
    <scope>NUCLEOTIDE SEQUENCE [LARGE SCALE GENOMIC DNA]</scope>
    <source>
        <strain evidence="2">KC07070</strain>
    </source>
</reference>
<organism evidence="1 2">
    <name type="scientific">Capnocytophaga felis</name>
    <dbReference type="NCBI Taxonomy" id="2267611"/>
    <lineage>
        <taxon>Bacteria</taxon>
        <taxon>Pseudomonadati</taxon>
        <taxon>Bacteroidota</taxon>
        <taxon>Flavobacteriia</taxon>
        <taxon>Flavobacteriales</taxon>
        <taxon>Flavobacteriaceae</taxon>
        <taxon>Capnocytophaga</taxon>
    </lineage>
</organism>
<accession>A0A5M4B997</accession>
<comment type="caution">
    <text evidence="1">The sequence shown here is derived from an EMBL/GenBank/DDBJ whole genome shotgun (WGS) entry which is preliminary data.</text>
</comment>
<gene>
    <name evidence="1" type="ORF">RCZ01_14910</name>
</gene>
<dbReference type="InterPro" id="IPR015943">
    <property type="entry name" value="WD40/YVTN_repeat-like_dom_sf"/>
</dbReference>
<sequence length="160" mass="18877">MYLYENKLIAVAGNSVLAMDIEKGDIIWQIKYNDFQPFTLHINKNFAYLSRGAFYSVINLEKGEKVLETMLIRPFDHDPEYEKANLAMVGSDMTFYDNYLYFSDKHKGKYYLAKLNPHTAQIEEHQFLEEVKSNLAPPKFYDDKMFLLDSNNNLFIYQLE</sequence>
<dbReference type="AlphaFoldDB" id="A0A5M4B997"/>
<dbReference type="EMBL" id="BLBC01000008">
    <property type="protein sequence ID" value="GET46189.1"/>
    <property type="molecule type" value="Genomic_DNA"/>
</dbReference>
<dbReference type="RefSeq" id="WP_155284820.1">
    <property type="nucleotide sequence ID" value="NZ_BLBC01000008.1"/>
</dbReference>
<dbReference type="SUPFAM" id="SSF50998">
    <property type="entry name" value="Quinoprotein alcohol dehydrogenase-like"/>
    <property type="match status" value="1"/>
</dbReference>